<sequence>MPMTPVTALPPIPNLFFHAHATSDTTPSHTNLLRSCPWHQLQSSLSYQPFSSMPMTPVTALILIPTFYFHAHDTIDSAPSHTNLLLPCS</sequence>
<organism evidence="1 2">
    <name type="scientific">Dreissena polymorpha</name>
    <name type="common">Zebra mussel</name>
    <name type="synonym">Mytilus polymorpha</name>
    <dbReference type="NCBI Taxonomy" id="45954"/>
    <lineage>
        <taxon>Eukaryota</taxon>
        <taxon>Metazoa</taxon>
        <taxon>Spiralia</taxon>
        <taxon>Lophotrochozoa</taxon>
        <taxon>Mollusca</taxon>
        <taxon>Bivalvia</taxon>
        <taxon>Autobranchia</taxon>
        <taxon>Heteroconchia</taxon>
        <taxon>Euheterodonta</taxon>
        <taxon>Imparidentia</taxon>
        <taxon>Neoheterodontei</taxon>
        <taxon>Myida</taxon>
        <taxon>Dreissenoidea</taxon>
        <taxon>Dreissenidae</taxon>
        <taxon>Dreissena</taxon>
    </lineage>
</organism>
<dbReference type="AlphaFoldDB" id="A0A9D4ERE1"/>
<dbReference type="Proteomes" id="UP000828390">
    <property type="component" value="Unassembled WGS sequence"/>
</dbReference>
<reference evidence="1" key="2">
    <citation type="submission" date="2020-11" db="EMBL/GenBank/DDBJ databases">
        <authorList>
            <person name="McCartney M.A."/>
            <person name="Auch B."/>
            <person name="Kono T."/>
            <person name="Mallez S."/>
            <person name="Becker A."/>
            <person name="Gohl D.M."/>
            <person name="Silverstein K.A.T."/>
            <person name="Koren S."/>
            <person name="Bechman K.B."/>
            <person name="Herman A."/>
            <person name="Abrahante J.E."/>
            <person name="Garbe J."/>
        </authorList>
    </citation>
    <scope>NUCLEOTIDE SEQUENCE</scope>
    <source>
        <strain evidence="1">Duluth1</strain>
        <tissue evidence="1">Whole animal</tissue>
    </source>
</reference>
<reference evidence="1" key="1">
    <citation type="journal article" date="2019" name="bioRxiv">
        <title>The Genome of the Zebra Mussel, Dreissena polymorpha: A Resource for Invasive Species Research.</title>
        <authorList>
            <person name="McCartney M.A."/>
            <person name="Auch B."/>
            <person name="Kono T."/>
            <person name="Mallez S."/>
            <person name="Zhang Y."/>
            <person name="Obille A."/>
            <person name="Becker A."/>
            <person name="Abrahante J.E."/>
            <person name="Garbe J."/>
            <person name="Badalamenti J.P."/>
            <person name="Herman A."/>
            <person name="Mangelson H."/>
            <person name="Liachko I."/>
            <person name="Sullivan S."/>
            <person name="Sone E.D."/>
            <person name="Koren S."/>
            <person name="Silverstein K.A.T."/>
            <person name="Beckman K.B."/>
            <person name="Gohl D.M."/>
        </authorList>
    </citation>
    <scope>NUCLEOTIDE SEQUENCE</scope>
    <source>
        <strain evidence="1">Duluth1</strain>
        <tissue evidence="1">Whole animal</tissue>
    </source>
</reference>
<proteinExistence type="predicted"/>
<evidence type="ECO:0000313" key="1">
    <source>
        <dbReference type="EMBL" id="KAH3785469.1"/>
    </source>
</evidence>
<gene>
    <name evidence="1" type="ORF">DPMN_163559</name>
</gene>
<evidence type="ECO:0000313" key="2">
    <source>
        <dbReference type="Proteomes" id="UP000828390"/>
    </source>
</evidence>
<accession>A0A9D4ERE1</accession>
<protein>
    <submittedName>
        <fullName evidence="1">Uncharacterized protein</fullName>
    </submittedName>
</protein>
<comment type="caution">
    <text evidence="1">The sequence shown here is derived from an EMBL/GenBank/DDBJ whole genome shotgun (WGS) entry which is preliminary data.</text>
</comment>
<name>A0A9D4ERE1_DREPO</name>
<dbReference type="EMBL" id="JAIWYP010000008">
    <property type="protein sequence ID" value="KAH3785469.1"/>
    <property type="molecule type" value="Genomic_DNA"/>
</dbReference>
<keyword evidence="2" id="KW-1185">Reference proteome</keyword>